<evidence type="ECO:0000313" key="3">
    <source>
        <dbReference type="Proteomes" id="UP000023067"/>
    </source>
</evidence>
<reference evidence="2 3" key="1">
    <citation type="submission" date="2014-02" db="EMBL/GenBank/DDBJ databases">
        <title>Genome sequence of Brachybacterium phenoliresistens strain W13A50.</title>
        <authorList>
            <person name="Wang X."/>
        </authorList>
    </citation>
    <scope>NUCLEOTIDE SEQUENCE [LARGE SCALE GENOMIC DNA]</scope>
    <source>
        <strain evidence="2 3">W13A50</strain>
    </source>
</reference>
<accession>Z9JPG4</accession>
<dbReference type="OrthoDB" id="7566033at2"/>
<feature type="compositionally biased region" description="Basic residues" evidence="1">
    <location>
        <begin position="28"/>
        <end position="47"/>
    </location>
</feature>
<protein>
    <recommendedName>
        <fullName evidence="4">DUF4188 domain-containing protein</fullName>
    </recommendedName>
</protein>
<dbReference type="PATRIC" id="fig|396014.3.peg.3172"/>
<name>Z9JPG4_9MICO</name>
<evidence type="ECO:0008006" key="4">
    <source>
        <dbReference type="Google" id="ProtNLM"/>
    </source>
</evidence>
<proteinExistence type="predicted"/>
<dbReference type="eggNOG" id="ENOG5030N64">
    <property type="taxonomic scope" value="Bacteria"/>
</dbReference>
<evidence type="ECO:0000313" key="2">
    <source>
        <dbReference type="EMBL" id="EWS80049.1"/>
    </source>
</evidence>
<evidence type="ECO:0000256" key="1">
    <source>
        <dbReference type="SAM" id="MobiDB-lite"/>
    </source>
</evidence>
<keyword evidence="3" id="KW-1185">Reference proteome</keyword>
<feature type="region of interest" description="Disordered" evidence="1">
    <location>
        <begin position="1"/>
        <end position="56"/>
    </location>
</feature>
<comment type="caution">
    <text evidence="2">The sequence shown here is derived from an EMBL/GenBank/DDBJ whole genome shotgun (WGS) entry which is preliminary data.</text>
</comment>
<organism evidence="2 3">
    <name type="scientific">Brachybacterium phenoliresistens</name>
    <dbReference type="NCBI Taxonomy" id="396014"/>
    <lineage>
        <taxon>Bacteria</taxon>
        <taxon>Bacillati</taxon>
        <taxon>Actinomycetota</taxon>
        <taxon>Actinomycetes</taxon>
        <taxon>Micrococcales</taxon>
        <taxon>Dermabacteraceae</taxon>
        <taxon>Brachybacterium</taxon>
    </lineage>
</organism>
<dbReference type="STRING" id="396014.BF93_08355"/>
<dbReference type="HOGENOM" id="CLU_109716_0_0_11"/>
<dbReference type="InterPro" id="IPR025444">
    <property type="entry name" value="Monooxy_af470"/>
</dbReference>
<sequence length="219" mass="23967">MPSSTSRIPFPRPGRRRPRTSADPTARHPQRTARRPQRLRQPQRPHRPPTLTHAPGGDLVVFHIGMTIRARHRPDLWGPVFLAMPPMIAELSRNRDAAARGEAEDLGFLHAETLIGKDGPWVVQYWRSVEQLYAYATDPDHAHLPAWKRFNAAARKHPGAVGVWHETYVVPASGIESVYVGGAAVGLARAVGTVPVAARGKAARERLASAGGPADVTPR</sequence>
<dbReference type="EMBL" id="JDYK01000020">
    <property type="protein sequence ID" value="EWS80049.1"/>
    <property type="molecule type" value="Genomic_DNA"/>
</dbReference>
<dbReference type="Proteomes" id="UP000023067">
    <property type="component" value="Unassembled WGS sequence"/>
</dbReference>
<dbReference type="Pfam" id="PF13826">
    <property type="entry name" value="Monooxy_af470-like"/>
    <property type="match status" value="1"/>
</dbReference>
<gene>
    <name evidence="2" type="ORF">BF93_08355</name>
</gene>
<dbReference type="AlphaFoldDB" id="Z9JPG4"/>
<dbReference type="RefSeq" id="WP_084148626.1">
    <property type="nucleotide sequence ID" value="NZ_KK070003.1"/>
</dbReference>